<dbReference type="InterPro" id="IPR001469">
    <property type="entry name" value="ATP_synth_F1_dsu/esu"/>
</dbReference>
<dbReference type="FunFam" id="2.60.15.10:FF:000001">
    <property type="entry name" value="ATP synthase epsilon chain"/>
    <property type="match status" value="1"/>
</dbReference>
<keyword evidence="9 15" id="KW-0406">Ion transport</keyword>
<dbReference type="GO" id="GO:0046933">
    <property type="term" value="F:proton-transporting ATP synthase activity, rotational mechanism"/>
    <property type="evidence" value="ECO:0007669"/>
    <property type="project" value="UniProtKB-UniRule"/>
</dbReference>
<name>A0A6M8SXB0_9NEIS</name>
<keyword evidence="11 15" id="KW-0139">CF(1)</keyword>
<accession>A0A6M8SXB0</accession>
<evidence type="ECO:0000256" key="15">
    <source>
        <dbReference type="HAMAP-Rule" id="MF_00530"/>
    </source>
</evidence>
<dbReference type="InterPro" id="IPR020546">
    <property type="entry name" value="ATP_synth_F1_dsu/esu_N"/>
</dbReference>
<gene>
    <name evidence="15" type="primary">atpC</name>
    <name evidence="17" type="ORF">HQN60_06400</name>
</gene>
<evidence type="ECO:0000313" key="17">
    <source>
        <dbReference type="EMBL" id="QKJ66357.1"/>
    </source>
</evidence>
<evidence type="ECO:0000256" key="8">
    <source>
        <dbReference type="ARBA" id="ARBA00022781"/>
    </source>
</evidence>
<dbReference type="InterPro" id="IPR020547">
    <property type="entry name" value="ATP_synth_F1_esu_C"/>
</dbReference>
<dbReference type="InterPro" id="IPR036794">
    <property type="entry name" value="ATP_F1_dsu/esu_C_sf"/>
</dbReference>
<dbReference type="AlphaFoldDB" id="A0A6M8SXB0"/>
<evidence type="ECO:0000256" key="4">
    <source>
        <dbReference type="ARBA" id="ARBA00011648"/>
    </source>
</evidence>
<evidence type="ECO:0000256" key="11">
    <source>
        <dbReference type="ARBA" id="ARBA00023196"/>
    </source>
</evidence>
<accession>A0A8G1LZN0</accession>
<dbReference type="FunFam" id="1.20.5.440:FF:000001">
    <property type="entry name" value="ATP synthase epsilon chain"/>
    <property type="match status" value="1"/>
</dbReference>
<dbReference type="CDD" id="cd12152">
    <property type="entry name" value="F1-ATPase_delta"/>
    <property type="match status" value="1"/>
</dbReference>
<evidence type="ECO:0000256" key="14">
    <source>
        <dbReference type="ARBA" id="ARBA00031795"/>
    </source>
</evidence>
<evidence type="ECO:0000256" key="6">
    <source>
        <dbReference type="ARBA" id="ARBA00022448"/>
    </source>
</evidence>
<dbReference type="Gene3D" id="2.60.15.10">
    <property type="entry name" value="F0F1 ATP synthase delta/epsilon subunit, N-terminal"/>
    <property type="match status" value="1"/>
</dbReference>
<proteinExistence type="inferred from homology"/>
<evidence type="ECO:0000256" key="2">
    <source>
        <dbReference type="ARBA" id="ARBA00004202"/>
    </source>
</evidence>
<dbReference type="NCBIfam" id="TIGR01216">
    <property type="entry name" value="ATP_synt_epsi"/>
    <property type="match status" value="1"/>
</dbReference>
<comment type="subcellular location">
    <subcellularLocation>
        <location evidence="2 15">Cell membrane</location>
        <topology evidence="2 15">Peripheral membrane protein</topology>
    </subcellularLocation>
</comment>
<evidence type="ECO:0000313" key="18">
    <source>
        <dbReference type="Proteomes" id="UP000504844"/>
    </source>
</evidence>
<dbReference type="PANTHER" id="PTHR13822">
    <property type="entry name" value="ATP SYNTHASE DELTA/EPSILON CHAIN"/>
    <property type="match status" value="1"/>
</dbReference>
<evidence type="ECO:0000256" key="16">
    <source>
        <dbReference type="RuleBase" id="RU003656"/>
    </source>
</evidence>
<organism evidence="17 18">
    <name type="scientific">Deefgea piscis</name>
    <dbReference type="NCBI Taxonomy" id="2739061"/>
    <lineage>
        <taxon>Bacteria</taxon>
        <taxon>Pseudomonadati</taxon>
        <taxon>Pseudomonadota</taxon>
        <taxon>Betaproteobacteria</taxon>
        <taxon>Neisseriales</taxon>
        <taxon>Chitinibacteraceae</taxon>
        <taxon>Deefgea</taxon>
    </lineage>
</organism>
<dbReference type="RefSeq" id="WP_173532861.1">
    <property type="nucleotide sequence ID" value="NZ_CP054143.1"/>
</dbReference>
<evidence type="ECO:0000256" key="12">
    <source>
        <dbReference type="ARBA" id="ARBA00023310"/>
    </source>
</evidence>
<dbReference type="GO" id="GO:0045259">
    <property type="term" value="C:proton-transporting ATP synthase complex"/>
    <property type="evidence" value="ECO:0007669"/>
    <property type="project" value="UniProtKB-KW"/>
</dbReference>
<dbReference type="HAMAP" id="MF_00530">
    <property type="entry name" value="ATP_synth_epsil_bac"/>
    <property type="match status" value="1"/>
</dbReference>
<dbReference type="PANTHER" id="PTHR13822:SF10">
    <property type="entry name" value="ATP SYNTHASE EPSILON CHAIN, CHLOROPLASTIC"/>
    <property type="match status" value="1"/>
</dbReference>
<comment type="subunit">
    <text evidence="4 15 16">F-type ATPases have 2 components, CF(1) - the catalytic core - and CF(0) - the membrane proton channel. CF(1) has five subunits: alpha(3), beta(3), gamma(1), delta(1), epsilon(1). CF(0) has three main subunits: a, b and c.</text>
</comment>
<evidence type="ECO:0000256" key="3">
    <source>
        <dbReference type="ARBA" id="ARBA00005712"/>
    </source>
</evidence>
<keyword evidence="6 15" id="KW-0813">Transport</keyword>
<dbReference type="Pfam" id="PF02823">
    <property type="entry name" value="ATP-synt_DE_N"/>
    <property type="match status" value="1"/>
</dbReference>
<dbReference type="Pfam" id="PF00401">
    <property type="entry name" value="ATP-synt_DE"/>
    <property type="match status" value="1"/>
</dbReference>
<dbReference type="SUPFAM" id="SSF46604">
    <property type="entry name" value="Epsilon subunit of F1F0-ATP synthase C-terminal domain"/>
    <property type="match status" value="1"/>
</dbReference>
<keyword evidence="10 15" id="KW-0472">Membrane</keyword>
<keyword evidence="12 15" id="KW-0066">ATP synthesis</keyword>
<evidence type="ECO:0000256" key="9">
    <source>
        <dbReference type="ARBA" id="ARBA00023065"/>
    </source>
</evidence>
<sequence length="142" mass="15182">MAMSMRVDVVSAEELIYSGLAEFISAPADKGEIGILPRHAPLLTRIRPGAIRIKIANSNEDDVILFVSGGMLEVQPDVVTVLADTAIRGADIDEAKALEAKRRAEDALKNHSSSMDFAMAQAELMDAVAKLAVVSKLKRGGH</sequence>
<dbReference type="InterPro" id="IPR036771">
    <property type="entry name" value="ATPsynth_dsu/esu_N"/>
</dbReference>
<evidence type="ECO:0000256" key="7">
    <source>
        <dbReference type="ARBA" id="ARBA00022475"/>
    </source>
</evidence>
<protein>
    <recommendedName>
        <fullName evidence="5 15">ATP synthase epsilon chain</fullName>
    </recommendedName>
    <alternativeName>
        <fullName evidence="14 15">ATP synthase F1 sector epsilon subunit</fullName>
    </alternativeName>
    <alternativeName>
        <fullName evidence="13 15">F-ATPase epsilon subunit</fullName>
    </alternativeName>
</protein>
<dbReference type="GO" id="GO:0005886">
    <property type="term" value="C:plasma membrane"/>
    <property type="evidence" value="ECO:0007669"/>
    <property type="project" value="UniProtKB-SubCell"/>
</dbReference>
<comment type="similarity">
    <text evidence="3 15 16">Belongs to the ATPase epsilon chain family.</text>
</comment>
<evidence type="ECO:0000256" key="1">
    <source>
        <dbReference type="ARBA" id="ARBA00003543"/>
    </source>
</evidence>
<dbReference type="KEGG" id="dee:HQN60_06400"/>
<keyword evidence="8 15" id="KW-0375">Hydrogen ion transport</keyword>
<dbReference type="Proteomes" id="UP000504844">
    <property type="component" value="Chromosome"/>
</dbReference>
<evidence type="ECO:0000256" key="13">
    <source>
        <dbReference type="ARBA" id="ARBA00030215"/>
    </source>
</evidence>
<keyword evidence="7 15" id="KW-1003">Cell membrane</keyword>
<dbReference type="GO" id="GO:0005524">
    <property type="term" value="F:ATP binding"/>
    <property type="evidence" value="ECO:0007669"/>
    <property type="project" value="UniProtKB-UniRule"/>
</dbReference>
<dbReference type="EMBL" id="CP054143">
    <property type="protein sequence ID" value="QKJ66357.1"/>
    <property type="molecule type" value="Genomic_DNA"/>
</dbReference>
<keyword evidence="18" id="KW-1185">Reference proteome</keyword>
<dbReference type="SUPFAM" id="SSF51344">
    <property type="entry name" value="Epsilon subunit of F1F0-ATP synthase N-terminal domain"/>
    <property type="match status" value="1"/>
</dbReference>
<dbReference type="NCBIfam" id="NF001847">
    <property type="entry name" value="PRK00571.1-4"/>
    <property type="match status" value="1"/>
</dbReference>
<comment type="function">
    <text evidence="1 15">Produces ATP from ADP in the presence of a proton gradient across the membrane.</text>
</comment>
<reference evidence="17 18" key="1">
    <citation type="submission" date="2020-05" db="EMBL/GenBank/DDBJ databases">
        <title>Complete genome sequence of Deefgea sp. D17.</title>
        <authorList>
            <person name="Bae J.-W."/>
            <person name="Han J.E."/>
        </authorList>
    </citation>
    <scope>NUCLEOTIDE SEQUENCE [LARGE SCALE GENOMIC DNA]</scope>
    <source>
        <strain evidence="17 18">D17</strain>
    </source>
</reference>
<evidence type="ECO:0000256" key="5">
    <source>
        <dbReference type="ARBA" id="ARBA00014480"/>
    </source>
</evidence>
<evidence type="ECO:0000256" key="10">
    <source>
        <dbReference type="ARBA" id="ARBA00023136"/>
    </source>
</evidence>
<dbReference type="Gene3D" id="1.20.5.440">
    <property type="entry name" value="ATP synthase delta/epsilon subunit, C-terminal domain"/>
    <property type="match status" value="1"/>
</dbReference>